<name>A0A366SFK8_9ENTE</name>
<gene>
    <name evidence="1" type="ORF">EB18_01414</name>
</gene>
<dbReference type="InterPro" id="IPR012664">
    <property type="entry name" value="CHP02452"/>
</dbReference>
<dbReference type="Proteomes" id="UP000252800">
    <property type="component" value="Unassembled WGS sequence"/>
</dbReference>
<sequence length="156" mass="17782">MRAFYQAHRHKLQIGRMDFTYNDDLIYTPDVVIFKSDTAFPTTLPEHHWQKVDVITCAAPNLNHGTQMISPDELAQIHENRCRKILAVAQAQNVEVVILGAFGCGAFRNPPEIVANGMIRAIQDFSKAFQTIEFAIYCPPYDQRNQIAFQKVLSQM</sequence>
<dbReference type="InterPro" id="IPR043472">
    <property type="entry name" value="Macro_dom-like"/>
</dbReference>
<dbReference type="AlphaFoldDB" id="A0A366SFK8"/>
<evidence type="ECO:0000313" key="1">
    <source>
        <dbReference type="EMBL" id="RBR29213.1"/>
    </source>
</evidence>
<dbReference type="PANTHER" id="PTHR35596">
    <property type="entry name" value="DUF2263 DOMAIN-CONTAINING PROTEIN"/>
    <property type="match status" value="1"/>
</dbReference>
<dbReference type="EMBL" id="LEOY01000009">
    <property type="protein sequence ID" value="RBR29213.1"/>
    <property type="molecule type" value="Genomic_DNA"/>
</dbReference>
<protein>
    <submittedName>
        <fullName evidence="1">TIGR02452 family protein</fullName>
    </submittedName>
</protein>
<proteinExistence type="predicted"/>
<comment type="caution">
    <text evidence="1">The sequence shown here is derived from an EMBL/GenBank/DDBJ whole genome shotgun (WGS) entry which is preliminary data.</text>
</comment>
<evidence type="ECO:0000313" key="2">
    <source>
        <dbReference type="Proteomes" id="UP000252800"/>
    </source>
</evidence>
<organism evidence="1 2">
    <name type="scientific">Enterococcus cecorum</name>
    <dbReference type="NCBI Taxonomy" id="44008"/>
    <lineage>
        <taxon>Bacteria</taxon>
        <taxon>Bacillati</taxon>
        <taxon>Bacillota</taxon>
        <taxon>Bacilli</taxon>
        <taxon>Lactobacillales</taxon>
        <taxon>Enterococcaceae</taxon>
        <taxon>Enterococcus</taxon>
    </lineage>
</organism>
<accession>A0A366SFK8</accession>
<reference evidence="1 2" key="1">
    <citation type="submission" date="2015-06" db="EMBL/GenBank/DDBJ databases">
        <title>The Genome Sequence of Enterococcus cecorum 170AEA1.</title>
        <authorList>
            <consortium name="The Broad Institute Genomics Platform"/>
            <consortium name="The Broad Institute Genome Sequencing Center for Infectious Disease"/>
            <person name="Earl A.M."/>
            <person name="Van Tyne D."/>
            <person name="Lebreton F."/>
            <person name="Saavedra J.T."/>
            <person name="Gilmore M.S."/>
            <person name="Manson McGuire A."/>
            <person name="Clock S."/>
            <person name="Crupain M."/>
            <person name="Rangan U."/>
            <person name="Young S."/>
            <person name="Abouelleil A."/>
            <person name="Cao P."/>
            <person name="Chapman S.B."/>
            <person name="Griggs A."/>
            <person name="Priest M."/>
            <person name="Shea T."/>
            <person name="Wortman J."/>
            <person name="Nusbaum C."/>
            <person name="Birren B."/>
        </authorList>
    </citation>
    <scope>NUCLEOTIDE SEQUENCE [LARGE SCALE GENOMIC DNA]</scope>
    <source>
        <strain evidence="1 2">170AEA1</strain>
    </source>
</reference>
<dbReference type="NCBIfam" id="TIGR02452">
    <property type="entry name" value="TIGR02452 family protein"/>
    <property type="match status" value="1"/>
</dbReference>
<dbReference type="SUPFAM" id="SSF52949">
    <property type="entry name" value="Macro domain-like"/>
    <property type="match status" value="1"/>
</dbReference>
<dbReference type="PANTHER" id="PTHR35596:SF1">
    <property type="entry name" value="MICROBIAL-TYPE PARG CATALYTIC DOMAIN-CONTAINING PROTEIN"/>
    <property type="match status" value="1"/>
</dbReference>
<dbReference type="Gene3D" id="3.40.220.10">
    <property type="entry name" value="Leucine Aminopeptidase, subunit E, domain 1"/>
    <property type="match status" value="1"/>
</dbReference>